<dbReference type="EMBL" id="CP059139">
    <property type="protein sequence ID" value="QMV64633.1"/>
    <property type="molecule type" value="Genomic_DNA"/>
</dbReference>
<evidence type="ECO:0000313" key="4">
    <source>
        <dbReference type="Proteomes" id="UP000515276"/>
    </source>
</evidence>
<feature type="transmembrane region" description="Helical" evidence="2">
    <location>
        <begin position="259"/>
        <end position="278"/>
    </location>
</feature>
<protein>
    <submittedName>
        <fullName evidence="3">Uncharacterized protein</fullName>
    </submittedName>
</protein>
<evidence type="ECO:0000256" key="2">
    <source>
        <dbReference type="SAM" id="Phobius"/>
    </source>
</evidence>
<sequence length="430" mass="48834">MSQIIKIPRLKDKAIIDCFKEIAENLSAHSPSANLSLLGSASINFDPQQPEQNQDIADLIKKNSELIFSLSFSAGGFSARLYRGGAAETKSPYTDDINLAPGNNCKLTESEKIELGYTIIKKLKAIEPGRTVGSKGSKEQEELASIHEATLKRLEELSEKLISDNHEYREKLDLLHEHKQNSLEEEFKEKDQTLKKEYQELKDLLQEKEQEFENRKQELDSKSNTHARRQIRKDIIGEIKKRQTEFKLTSGTNKLRTPIALAMLGLIAVFVVLSGFSIRDFYHALTLNNTSALWIPGIKQIVYSFGAVGSILFYIRWQNRWFEQHSLAEFHLKQLELDMERASWIVETSLEWNDAKGNSIPPELLDSLSRNLFTPQGEKVENLVHPADQLASAIMGTASMVKLKTGNTEVEIDPRKLRKVKTEIDTNNQP</sequence>
<keyword evidence="4" id="KW-1185">Reference proteome</keyword>
<feature type="transmembrane region" description="Helical" evidence="2">
    <location>
        <begin position="298"/>
        <end position="317"/>
    </location>
</feature>
<reference evidence="3 4" key="1">
    <citation type="journal article" date="2020" name="G3 (Bethesda)">
        <title>CeMbio - The Caenorhabditis elegans Microbiome Resource.</title>
        <authorList>
            <person name="Dirksen P."/>
            <person name="Assie A."/>
            <person name="Zimmermann J."/>
            <person name="Zhang F."/>
            <person name="Tietje A.M."/>
            <person name="Marsh S.A."/>
            <person name="Felix M.A."/>
            <person name="Shapira M."/>
            <person name="Kaleta C."/>
            <person name="Schulenburg H."/>
            <person name="Samuel B."/>
        </authorList>
    </citation>
    <scope>NUCLEOTIDE SEQUENCE [LARGE SCALE GENOMIC DNA]</scope>
    <source>
        <strain evidence="3 4">MSPm1</strain>
    </source>
</reference>
<keyword evidence="2" id="KW-1133">Transmembrane helix</keyword>
<keyword evidence="2" id="KW-0812">Transmembrane</keyword>
<keyword evidence="2" id="KW-0472">Membrane</keyword>
<feature type="coiled-coil region" evidence="1">
    <location>
        <begin position="137"/>
        <end position="225"/>
    </location>
</feature>
<gene>
    <name evidence="3" type="ORF">HS968_06110</name>
</gene>
<accession>A0A7G5DSA8</accession>
<dbReference type="AlphaFoldDB" id="A0A7G5DSA8"/>
<dbReference type="RefSeq" id="WP_182370588.1">
    <property type="nucleotide sequence ID" value="NZ_CP059139.1"/>
</dbReference>
<keyword evidence="1" id="KW-0175">Coiled coil</keyword>
<dbReference type="Proteomes" id="UP000515276">
    <property type="component" value="Chromosome"/>
</dbReference>
<evidence type="ECO:0000313" key="3">
    <source>
        <dbReference type="EMBL" id="QMV64633.1"/>
    </source>
</evidence>
<organism evidence="3 4">
    <name type="scientific">Pseudomonas berkeleyensis</name>
    <dbReference type="NCBI Taxonomy" id="2726956"/>
    <lineage>
        <taxon>Bacteria</taxon>
        <taxon>Pseudomonadati</taxon>
        <taxon>Pseudomonadota</taxon>
        <taxon>Gammaproteobacteria</taxon>
        <taxon>Pseudomonadales</taxon>
        <taxon>Pseudomonadaceae</taxon>
        <taxon>Pseudomonas</taxon>
    </lineage>
</organism>
<evidence type="ECO:0000256" key="1">
    <source>
        <dbReference type="SAM" id="Coils"/>
    </source>
</evidence>
<name>A0A7G5DSA8_9PSED</name>
<proteinExistence type="predicted"/>